<sequence length="124" mass="14695">MCKSTFYPDKAYLEKLTLKCPHCSKALCKKRDRKQFFVYTCVNRCCPFYVRNLTSISKDEKTDFDKNPYKYKLHYYYRVFDIKLESLKADTCIPFAVDLSRIRNAGYVLGFVLTYHINYGLSTC</sequence>
<gene>
    <name evidence="1" type="ordered locus">TEPIRE1_0291</name>
</gene>
<reference evidence="2" key="1">
    <citation type="journal article" date="2013" name="Genome Announc.">
        <title>First genome sequence of a syntrophic acetate-oxidizing bacterium, Tepidanaerobacter acetatoxydans strain Re1.</title>
        <authorList>
            <person name="Manzoor S."/>
            <person name="Bongcam-Rudloff E."/>
            <person name="Schnurer A."/>
            <person name="Muller B."/>
        </authorList>
    </citation>
    <scope>NUCLEOTIDE SEQUENCE [LARGE SCALE GENOMIC DNA]</scope>
    <source>
        <strain evidence="2">Re1</strain>
    </source>
</reference>
<dbReference type="Proteomes" id="UP000010802">
    <property type="component" value="Chromosome"/>
</dbReference>
<name>U4QBS1_TEPAE</name>
<accession>U4QBS1</accession>
<dbReference type="eggNOG" id="COG2801">
    <property type="taxonomic scope" value="Bacteria"/>
</dbReference>
<evidence type="ECO:0000313" key="2">
    <source>
        <dbReference type="Proteomes" id="UP000010802"/>
    </source>
</evidence>
<proteinExistence type="predicted"/>
<protein>
    <submittedName>
        <fullName evidence="1">Uncharacterized protein</fullName>
    </submittedName>
</protein>
<dbReference type="KEGG" id="tae:TepiRe1_0291"/>
<dbReference type="AlphaFoldDB" id="U4QBS1"/>
<dbReference type="HOGENOM" id="CLU_2002798_0_0_9"/>
<evidence type="ECO:0000313" key="1">
    <source>
        <dbReference type="EMBL" id="CDI40339.1"/>
    </source>
</evidence>
<organism evidence="1 2">
    <name type="scientific">Tepidanaerobacter acetatoxydans (strain DSM 21804 / JCM 16047 / Re1)</name>
    <dbReference type="NCBI Taxonomy" id="1209989"/>
    <lineage>
        <taxon>Bacteria</taxon>
        <taxon>Bacillati</taxon>
        <taxon>Bacillota</taxon>
        <taxon>Clostridia</taxon>
        <taxon>Thermosediminibacterales</taxon>
        <taxon>Tepidanaerobacteraceae</taxon>
        <taxon>Tepidanaerobacter</taxon>
    </lineage>
</organism>
<dbReference type="EMBL" id="HF563609">
    <property type="protein sequence ID" value="CDI40339.1"/>
    <property type="molecule type" value="Genomic_DNA"/>
</dbReference>
<keyword evidence="2" id="KW-1185">Reference proteome</keyword>